<evidence type="ECO:0000256" key="1">
    <source>
        <dbReference type="SAM" id="MobiDB-lite"/>
    </source>
</evidence>
<dbReference type="Proteomes" id="UP000092445">
    <property type="component" value="Unassembled WGS sequence"/>
</dbReference>
<accession>A0A1A9ZGB1</accession>
<dbReference type="EnsemblMetazoa" id="GPAI013724-RA">
    <property type="protein sequence ID" value="GPAI013724-PA"/>
    <property type="gene ID" value="GPAI013724"/>
</dbReference>
<protein>
    <submittedName>
        <fullName evidence="2">Uncharacterized protein</fullName>
    </submittedName>
</protein>
<keyword evidence="3" id="KW-1185">Reference proteome</keyword>
<sequence>MKIELLEEIKEAEKKSNSFLSPSSVFASLLHEFSAISSNNASSSNKGDNAGSAGGEDARALNQSQQYFVQSMVRAQSAPAATMIAPPRYRFRDLILGDFSFNDDGESSLTIM</sequence>
<feature type="region of interest" description="Disordered" evidence="1">
    <location>
        <begin position="38"/>
        <end position="57"/>
    </location>
</feature>
<evidence type="ECO:0000313" key="2">
    <source>
        <dbReference type="EnsemblMetazoa" id="GPAI013724-PA"/>
    </source>
</evidence>
<reference evidence="2" key="2">
    <citation type="submission" date="2020-05" db="UniProtKB">
        <authorList>
            <consortium name="EnsemblMetazoa"/>
        </authorList>
    </citation>
    <scope>IDENTIFICATION</scope>
    <source>
        <strain evidence="2">IAEA</strain>
    </source>
</reference>
<proteinExistence type="predicted"/>
<dbReference type="VEuPathDB" id="VectorBase:GPAI013724"/>
<dbReference type="AlphaFoldDB" id="A0A1A9ZGB1"/>
<feature type="compositionally biased region" description="Low complexity" evidence="1">
    <location>
        <begin position="38"/>
        <end position="51"/>
    </location>
</feature>
<evidence type="ECO:0000313" key="3">
    <source>
        <dbReference type="Proteomes" id="UP000092445"/>
    </source>
</evidence>
<organism evidence="2 3">
    <name type="scientific">Glossina pallidipes</name>
    <name type="common">Tsetse fly</name>
    <dbReference type="NCBI Taxonomy" id="7398"/>
    <lineage>
        <taxon>Eukaryota</taxon>
        <taxon>Metazoa</taxon>
        <taxon>Ecdysozoa</taxon>
        <taxon>Arthropoda</taxon>
        <taxon>Hexapoda</taxon>
        <taxon>Insecta</taxon>
        <taxon>Pterygota</taxon>
        <taxon>Neoptera</taxon>
        <taxon>Endopterygota</taxon>
        <taxon>Diptera</taxon>
        <taxon>Brachycera</taxon>
        <taxon>Muscomorpha</taxon>
        <taxon>Hippoboscoidea</taxon>
        <taxon>Glossinidae</taxon>
        <taxon>Glossina</taxon>
    </lineage>
</organism>
<reference evidence="3" key="1">
    <citation type="submission" date="2014-03" db="EMBL/GenBank/DDBJ databases">
        <authorList>
            <person name="Aksoy S."/>
            <person name="Warren W."/>
            <person name="Wilson R.K."/>
        </authorList>
    </citation>
    <scope>NUCLEOTIDE SEQUENCE [LARGE SCALE GENOMIC DNA]</scope>
    <source>
        <strain evidence="3">IAEA</strain>
    </source>
</reference>
<name>A0A1A9ZGB1_GLOPL</name>